<feature type="region of interest" description="Disordered" evidence="1">
    <location>
        <begin position="1"/>
        <end position="69"/>
    </location>
</feature>
<evidence type="ECO:0000256" key="1">
    <source>
        <dbReference type="SAM" id="MobiDB-lite"/>
    </source>
</evidence>
<comment type="caution">
    <text evidence="2">The sequence shown here is derived from an EMBL/GenBank/DDBJ whole genome shotgun (WGS) entry which is preliminary data.</text>
</comment>
<accession>A0ABQ7TBL9</accession>
<evidence type="ECO:0000313" key="3">
    <source>
        <dbReference type="Proteomes" id="UP000826234"/>
    </source>
</evidence>
<name>A0ABQ7TBL9_PHRPL</name>
<reference evidence="2 3" key="1">
    <citation type="journal article" date="2022" name="Gigascience">
        <title>A chromosome-level genome assembly and annotation of the desert horned lizard, Phrynosoma platyrhinos, provides insight into chromosomal rearrangements among reptiles.</title>
        <authorList>
            <person name="Koochekian N."/>
            <person name="Ascanio A."/>
            <person name="Farleigh K."/>
            <person name="Card D.C."/>
            <person name="Schield D.R."/>
            <person name="Castoe T.A."/>
            <person name="Jezkova T."/>
        </authorList>
    </citation>
    <scope>NUCLEOTIDE SEQUENCE [LARGE SCALE GENOMIC DNA]</scope>
    <source>
        <strain evidence="2">NK-2021</strain>
    </source>
</reference>
<dbReference type="EMBL" id="JAIPUX010000521">
    <property type="protein sequence ID" value="KAH0626826.1"/>
    <property type="molecule type" value="Genomic_DNA"/>
</dbReference>
<keyword evidence="3" id="KW-1185">Reference proteome</keyword>
<feature type="compositionally biased region" description="Polar residues" evidence="1">
    <location>
        <begin position="47"/>
        <end position="56"/>
    </location>
</feature>
<evidence type="ECO:0008006" key="4">
    <source>
        <dbReference type="Google" id="ProtNLM"/>
    </source>
</evidence>
<protein>
    <recommendedName>
        <fullName evidence="4">SMARCD2</fullName>
    </recommendedName>
</protein>
<evidence type="ECO:0000313" key="2">
    <source>
        <dbReference type="EMBL" id="KAH0626826.1"/>
    </source>
</evidence>
<dbReference type="Proteomes" id="UP000826234">
    <property type="component" value="Unassembled WGS sequence"/>
</dbReference>
<organism evidence="2 3">
    <name type="scientific">Phrynosoma platyrhinos</name>
    <name type="common">Desert horned lizard</name>
    <dbReference type="NCBI Taxonomy" id="52577"/>
    <lineage>
        <taxon>Eukaryota</taxon>
        <taxon>Metazoa</taxon>
        <taxon>Chordata</taxon>
        <taxon>Craniata</taxon>
        <taxon>Vertebrata</taxon>
        <taxon>Euteleostomi</taxon>
        <taxon>Lepidosauria</taxon>
        <taxon>Squamata</taxon>
        <taxon>Bifurcata</taxon>
        <taxon>Unidentata</taxon>
        <taxon>Episquamata</taxon>
        <taxon>Toxicofera</taxon>
        <taxon>Iguania</taxon>
        <taxon>Phrynosomatidae</taxon>
        <taxon>Phrynosomatinae</taxon>
        <taxon>Phrynosoma</taxon>
    </lineage>
</organism>
<proteinExistence type="predicted"/>
<gene>
    <name evidence="2" type="ORF">JD844_002066</name>
</gene>
<sequence length="100" mass="11157">MLPGGRMPMTGLQVGAPSGPPYGTASPMRPGLPQSMIDPFRKRLLVPQTQPPSLTQRRGYRQGNLPGHQSVIDKKLMEVRRLEIRMWTRQSDPHAGISEE</sequence>